<dbReference type="Proteomes" id="UP000321720">
    <property type="component" value="Unassembled WGS sequence"/>
</dbReference>
<proteinExistence type="predicted"/>
<organism evidence="2 3">
    <name type="scientific">Cellulomonas composti</name>
    <dbReference type="NCBI Taxonomy" id="266130"/>
    <lineage>
        <taxon>Bacteria</taxon>
        <taxon>Bacillati</taxon>
        <taxon>Actinomycetota</taxon>
        <taxon>Actinomycetes</taxon>
        <taxon>Micrococcales</taxon>
        <taxon>Cellulomonadaceae</taxon>
        <taxon>Cellulomonas</taxon>
    </lineage>
</organism>
<gene>
    <name evidence="2" type="ORF">CCO02nite_23650</name>
</gene>
<evidence type="ECO:0000259" key="1">
    <source>
        <dbReference type="Pfam" id="PF24551"/>
    </source>
</evidence>
<dbReference type="EMBL" id="BJWG01000010">
    <property type="protein sequence ID" value="GEL95707.1"/>
    <property type="molecule type" value="Genomic_DNA"/>
</dbReference>
<feature type="domain" description="Histone acetyltransferase Rv0428c-like SH3" evidence="1">
    <location>
        <begin position="13"/>
        <end position="69"/>
    </location>
</feature>
<protein>
    <recommendedName>
        <fullName evidence="1">Histone acetyltransferase Rv0428c-like SH3 domain-containing protein</fullName>
    </recommendedName>
</protein>
<dbReference type="Pfam" id="PF24551">
    <property type="entry name" value="SH3_Rv0428c"/>
    <property type="match status" value="1"/>
</dbReference>
<dbReference type="InterPro" id="IPR056934">
    <property type="entry name" value="SH3_Rv0428c"/>
</dbReference>
<comment type="caution">
    <text evidence="2">The sequence shown here is derived from an EMBL/GenBank/DDBJ whole genome shotgun (WGS) entry which is preliminary data.</text>
</comment>
<keyword evidence="3" id="KW-1185">Reference proteome</keyword>
<dbReference type="AlphaFoldDB" id="A0A511JCH4"/>
<accession>A0A511JCH4</accession>
<dbReference type="OrthoDB" id="3631934at2"/>
<reference evidence="2 3" key="1">
    <citation type="submission" date="2019-07" db="EMBL/GenBank/DDBJ databases">
        <title>Whole genome shotgun sequence of Cellulomonas composti NBRC 100758.</title>
        <authorList>
            <person name="Hosoyama A."/>
            <person name="Uohara A."/>
            <person name="Ohji S."/>
            <person name="Ichikawa N."/>
        </authorList>
    </citation>
    <scope>NUCLEOTIDE SEQUENCE [LARGE SCALE GENOMIC DNA]</scope>
    <source>
        <strain evidence="2 3">NBRC 100758</strain>
    </source>
</reference>
<sequence>MTSDSRTDWRAMPAGVRVVVRHRLAEPAPDGPRLTDVLGVVVRVSDEVVVLETTRGTVQVPGAAIVLWKPIPPPPRRRVHRG</sequence>
<evidence type="ECO:0000313" key="3">
    <source>
        <dbReference type="Proteomes" id="UP000321720"/>
    </source>
</evidence>
<name>A0A511JCH4_9CELL</name>
<evidence type="ECO:0000313" key="2">
    <source>
        <dbReference type="EMBL" id="GEL95707.1"/>
    </source>
</evidence>
<dbReference type="RefSeq" id="WP_146843331.1">
    <property type="nucleotide sequence ID" value="NZ_BJWG01000010.1"/>
</dbReference>